<proteinExistence type="predicted"/>
<gene>
    <name evidence="2" type="ORF">BJP25_10685</name>
</gene>
<evidence type="ECO:0000256" key="1">
    <source>
        <dbReference type="SAM" id="Phobius"/>
    </source>
</evidence>
<organism evidence="2 3">
    <name type="scientific">Actinokineospora bangkokensis</name>
    <dbReference type="NCBI Taxonomy" id="1193682"/>
    <lineage>
        <taxon>Bacteria</taxon>
        <taxon>Bacillati</taxon>
        <taxon>Actinomycetota</taxon>
        <taxon>Actinomycetes</taxon>
        <taxon>Pseudonocardiales</taxon>
        <taxon>Pseudonocardiaceae</taxon>
        <taxon>Actinokineospora</taxon>
    </lineage>
</organism>
<comment type="caution">
    <text evidence="2">The sequence shown here is derived from an EMBL/GenBank/DDBJ whole genome shotgun (WGS) entry which is preliminary data.</text>
</comment>
<protein>
    <recommendedName>
        <fullName evidence="4">Integral membrane protein</fullName>
    </recommendedName>
</protein>
<evidence type="ECO:0008006" key="4">
    <source>
        <dbReference type="Google" id="ProtNLM"/>
    </source>
</evidence>
<feature type="transmembrane region" description="Helical" evidence="1">
    <location>
        <begin position="35"/>
        <end position="56"/>
    </location>
</feature>
<keyword evidence="1" id="KW-1133">Transmembrane helix</keyword>
<evidence type="ECO:0000313" key="2">
    <source>
        <dbReference type="EMBL" id="OLR94245.1"/>
    </source>
</evidence>
<keyword evidence="1" id="KW-0472">Membrane</keyword>
<sequence length="120" mass="12858">MTRPLEVRLALALLSGAALVFLLEGLVLQLTSDPGFLRLPLVATLLAALVVGTLWARWRLARLAGGVFGVLVAVLHVMIALSDQVWWLRVVSGLLAAANVYAVVLLLTRPADLHFGGPRD</sequence>
<reference evidence="2 3" key="1">
    <citation type="submission" date="2016-10" db="EMBL/GenBank/DDBJ databases">
        <title>The Draft Genome Sequence of Actinokineospora bangkokensis 44EHWT reveals the biosynthetic pathway of antifungal compounds Thailandins with unusual extender unit butylmalonyl-CoA.</title>
        <authorList>
            <person name="Greule A."/>
            <person name="Intra B."/>
            <person name="Flemming S."/>
            <person name="Rommel M.G."/>
            <person name="Panbangred W."/>
            <person name="Bechthold A."/>
        </authorList>
    </citation>
    <scope>NUCLEOTIDE SEQUENCE [LARGE SCALE GENOMIC DNA]</scope>
    <source>
        <strain evidence="2 3">44EHW</strain>
    </source>
</reference>
<dbReference type="RefSeq" id="WP_075973627.1">
    <property type="nucleotide sequence ID" value="NZ_MKQR01000007.1"/>
</dbReference>
<name>A0A1Q9LQE4_9PSEU</name>
<accession>A0A1Q9LQE4</accession>
<dbReference type="EMBL" id="MKQR01000007">
    <property type="protein sequence ID" value="OLR94245.1"/>
    <property type="molecule type" value="Genomic_DNA"/>
</dbReference>
<keyword evidence="1" id="KW-0812">Transmembrane</keyword>
<keyword evidence="3" id="KW-1185">Reference proteome</keyword>
<feature type="transmembrane region" description="Helical" evidence="1">
    <location>
        <begin position="87"/>
        <end position="107"/>
    </location>
</feature>
<evidence type="ECO:0000313" key="3">
    <source>
        <dbReference type="Proteomes" id="UP000186040"/>
    </source>
</evidence>
<dbReference type="STRING" id="1193682.BJP25_10685"/>
<dbReference type="Proteomes" id="UP000186040">
    <property type="component" value="Unassembled WGS sequence"/>
</dbReference>
<dbReference type="AlphaFoldDB" id="A0A1Q9LQE4"/>
<feature type="transmembrane region" description="Helical" evidence="1">
    <location>
        <begin position="63"/>
        <end position="81"/>
    </location>
</feature>